<sequence length="721" mass="83904">MATTLRRDDITEENWIMILQKLQEDDVAWRAPWAIPDEIIYRCGDFDYVPMLGIWGAVGYAPLLVLRQYRSRQFTPPTQGLTQCEFDYKGENYKKRVREISNAWGRIHRMKRFAANPMTTPEYDWWGSQKINDNIPTPDQEDIRSLEEHLQVVPSELEIIKQDFERKNRELGKRIEQLEEEKMQLGLDVDIQKLEAEKLRKGKNKAEEDLDSLKTDYKKLRRSMKTAGLGKTSEQWRQEIKEEKHKASQWERKLRETQEREDALKRSLVESQNEKESLKARVSELEKSLYQYRSRNSVVELRASLSKIEEMKARIEELESALHGWELRAELFEANEDRWKQQLHHYQNQVRDRDYIMGEAVAQVREVADHLQALAVQADVLSLMYESKSERGQELAGLLEKVKALSIRARPYIAPNYDRATLEHRYGTRGKTRAMDQRMERLEQMQKEMQDQLQERLTKIQQEMIEQMQESQTNMISQLAQLLANERGKGAAASSGNNDDPAYPPGFTPPNTQAPPDACPQRTPFIIRPQCQVETAIPGPFPTGSGTNPREGMANPIVPDFDEMAEMDKAKADLPRQLEDRCKWLEEKFKEIETADHRYGVDAKDLSLVPDLVLPPKFKIPDFEKYNGTSCPEAHITIFCRRMAGYVNNDQLLIHCFQDSLAGAAAKWYNQLSRTQIKSWKDLAQAFLKQYGHVADIAPDRITHQNMEKKPNESFRQYAQR</sequence>
<evidence type="ECO:0000256" key="2">
    <source>
        <dbReference type="SAM" id="MobiDB-lite"/>
    </source>
</evidence>
<dbReference type="Proteomes" id="UP000325315">
    <property type="component" value="Unassembled WGS sequence"/>
</dbReference>
<dbReference type="EMBL" id="SMMG02000002">
    <property type="protein sequence ID" value="KAA3485492.1"/>
    <property type="molecule type" value="Genomic_DNA"/>
</dbReference>
<organism evidence="5 6">
    <name type="scientific">Gossypium australe</name>
    <dbReference type="NCBI Taxonomy" id="47621"/>
    <lineage>
        <taxon>Eukaryota</taxon>
        <taxon>Viridiplantae</taxon>
        <taxon>Streptophyta</taxon>
        <taxon>Embryophyta</taxon>
        <taxon>Tracheophyta</taxon>
        <taxon>Spermatophyta</taxon>
        <taxon>Magnoliopsida</taxon>
        <taxon>eudicotyledons</taxon>
        <taxon>Gunneridae</taxon>
        <taxon>Pentapetalae</taxon>
        <taxon>rosids</taxon>
        <taxon>malvids</taxon>
        <taxon>Malvales</taxon>
        <taxon>Malvaceae</taxon>
        <taxon>Malvoideae</taxon>
        <taxon>Gossypium</taxon>
    </lineage>
</organism>
<dbReference type="Pfam" id="PF24924">
    <property type="entry name" value="DUF7745"/>
    <property type="match status" value="1"/>
</dbReference>
<evidence type="ECO:0000256" key="1">
    <source>
        <dbReference type="SAM" id="Coils"/>
    </source>
</evidence>
<dbReference type="PANTHER" id="PTHR48200">
    <property type="entry name" value="PROTEIN, PUTATIVE-RELATED"/>
    <property type="match status" value="1"/>
</dbReference>
<evidence type="ECO:0000259" key="3">
    <source>
        <dbReference type="Pfam" id="PF03732"/>
    </source>
</evidence>
<dbReference type="AlphaFoldDB" id="A0A5B6WX63"/>
<evidence type="ECO:0000259" key="4">
    <source>
        <dbReference type="Pfam" id="PF24924"/>
    </source>
</evidence>
<dbReference type="PANTHER" id="PTHR48200:SF1">
    <property type="entry name" value="AMINOTRANSFERASE-LIKE PLANT MOBILE DOMAIN-CONTAINING PROTEIN"/>
    <property type="match status" value="1"/>
</dbReference>
<name>A0A5B6WX63_9ROSI</name>
<dbReference type="Pfam" id="PF03732">
    <property type="entry name" value="Retrotrans_gag"/>
    <property type="match status" value="1"/>
</dbReference>
<proteinExistence type="predicted"/>
<comment type="caution">
    <text evidence="5">The sequence shown here is derived from an EMBL/GenBank/DDBJ whole genome shotgun (WGS) entry which is preliminary data.</text>
</comment>
<feature type="domain" description="DUF7745" evidence="4">
    <location>
        <begin position="8"/>
        <end position="129"/>
    </location>
</feature>
<reference evidence="5" key="1">
    <citation type="submission" date="2019-08" db="EMBL/GenBank/DDBJ databases">
        <authorList>
            <person name="Liu F."/>
        </authorList>
    </citation>
    <scope>NUCLEOTIDE SEQUENCE [LARGE SCALE GENOMIC DNA]</scope>
    <source>
        <strain evidence="5">PA1801</strain>
        <tissue evidence="5">Leaf</tissue>
    </source>
</reference>
<keyword evidence="6" id="KW-1185">Reference proteome</keyword>
<keyword evidence="1" id="KW-0175">Coiled coil</keyword>
<protein>
    <submittedName>
        <fullName evidence="5">227 kDa spindle and centromere-associated protein-like protein</fullName>
    </submittedName>
</protein>
<evidence type="ECO:0000313" key="6">
    <source>
        <dbReference type="Proteomes" id="UP000325315"/>
    </source>
</evidence>
<feature type="region of interest" description="Disordered" evidence="2">
    <location>
        <begin position="487"/>
        <end position="521"/>
    </location>
</feature>
<feature type="domain" description="Retrotransposon gag" evidence="3">
    <location>
        <begin position="659"/>
        <end position="721"/>
    </location>
</feature>
<accession>A0A5B6WX63</accession>
<feature type="coiled-coil region" evidence="1">
    <location>
        <begin position="432"/>
        <end position="470"/>
    </location>
</feature>
<dbReference type="InterPro" id="IPR005162">
    <property type="entry name" value="Retrotrans_gag_dom"/>
</dbReference>
<dbReference type="OrthoDB" id="1432691at2759"/>
<evidence type="ECO:0000313" key="5">
    <source>
        <dbReference type="EMBL" id="KAA3485492.1"/>
    </source>
</evidence>
<feature type="coiled-coil region" evidence="1">
    <location>
        <begin position="161"/>
        <end position="349"/>
    </location>
</feature>
<dbReference type="InterPro" id="IPR056647">
    <property type="entry name" value="DUF7745"/>
</dbReference>
<gene>
    <name evidence="5" type="ORF">EPI10_007463</name>
</gene>